<dbReference type="Proteomes" id="UP000309061">
    <property type="component" value="Chromosome"/>
</dbReference>
<dbReference type="AlphaFoldDB" id="A0A6B8KMC0"/>
<feature type="compositionally biased region" description="Low complexity" evidence="2">
    <location>
        <begin position="39"/>
        <end position="64"/>
    </location>
</feature>
<evidence type="ECO:0000313" key="4">
    <source>
        <dbReference type="Proteomes" id="UP000309061"/>
    </source>
</evidence>
<dbReference type="PANTHER" id="PTHR35869">
    <property type="entry name" value="OUTER-MEMBRANE LIPOPROTEIN CARRIER PROTEIN"/>
    <property type="match status" value="1"/>
</dbReference>
<feature type="region of interest" description="Disordered" evidence="2">
    <location>
        <begin position="1"/>
        <end position="70"/>
    </location>
</feature>
<dbReference type="Gene3D" id="2.50.20.10">
    <property type="entry name" value="Lipoprotein localisation LolA/LolB/LppX"/>
    <property type="match status" value="1"/>
</dbReference>
<dbReference type="CDD" id="cd16325">
    <property type="entry name" value="LolA"/>
    <property type="match status" value="1"/>
</dbReference>
<evidence type="ECO:0000256" key="1">
    <source>
        <dbReference type="ARBA" id="ARBA00022729"/>
    </source>
</evidence>
<dbReference type="KEGG" id="mhey:H2LOC_019785"/>
<gene>
    <name evidence="3" type="ORF">H2LOC_019785</name>
</gene>
<proteinExistence type="predicted"/>
<reference evidence="3 4" key="1">
    <citation type="submission" date="2019-11" db="EMBL/GenBank/DDBJ databases">
        <title>The genome sequence of Methylocystis heyeri.</title>
        <authorList>
            <person name="Oshkin I.Y."/>
            <person name="Miroshnikov K."/>
            <person name="Dedysh S.N."/>
        </authorList>
    </citation>
    <scope>NUCLEOTIDE SEQUENCE [LARGE SCALE GENOMIC DNA]</scope>
    <source>
        <strain evidence="3 4">H2</strain>
    </source>
</reference>
<dbReference type="SUPFAM" id="SSF89392">
    <property type="entry name" value="Prokaryotic lipoproteins and lipoprotein localization factors"/>
    <property type="match status" value="1"/>
</dbReference>
<organism evidence="3 4">
    <name type="scientific">Methylocystis heyeri</name>
    <dbReference type="NCBI Taxonomy" id="391905"/>
    <lineage>
        <taxon>Bacteria</taxon>
        <taxon>Pseudomonadati</taxon>
        <taxon>Pseudomonadota</taxon>
        <taxon>Alphaproteobacteria</taxon>
        <taxon>Hyphomicrobiales</taxon>
        <taxon>Methylocystaceae</taxon>
        <taxon>Methylocystis</taxon>
    </lineage>
</organism>
<protein>
    <submittedName>
        <fullName evidence="3">Cell envelope biogenesis protein LolA</fullName>
    </submittedName>
</protein>
<dbReference type="OrthoDB" id="9800501at2"/>
<dbReference type="InterPro" id="IPR004564">
    <property type="entry name" value="OM_lipoprot_carrier_LolA-like"/>
</dbReference>
<dbReference type="InterPro" id="IPR029046">
    <property type="entry name" value="LolA/LolB/LppX"/>
</dbReference>
<dbReference type="Pfam" id="PF03548">
    <property type="entry name" value="LolA"/>
    <property type="match status" value="1"/>
</dbReference>
<dbReference type="PANTHER" id="PTHR35869:SF1">
    <property type="entry name" value="OUTER-MEMBRANE LIPOPROTEIN CARRIER PROTEIN"/>
    <property type="match status" value="1"/>
</dbReference>
<name>A0A6B8KMC0_9HYPH</name>
<accession>A0A6B8KMC0</accession>
<evidence type="ECO:0000313" key="3">
    <source>
        <dbReference type="EMBL" id="QGM48180.1"/>
    </source>
</evidence>
<keyword evidence="4" id="KW-1185">Reference proteome</keyword>
<evidence type="ECO:0000256" key="2">
    <source>
        <dbReference type="SAM" id="MobiDB-lite"/>
    </source>
</evidence>
<dbReference type="EMBL" id="CP046052">
    <property type="protein sequence ID" value="QGM48180.1"/>
    <property type="molecule type" value="Genomic_DNA"/>
</dbReference>
<keyword evidence="1" id="KW-0732">Signal</keyword>
<sequence>MSGAAPAEDSSKTTPPKPAAAPAKPKPAKPHAAAEKTKPAAPAQAAAPAAGDKTAPAAAAEQELPPLPPGKVERAEAVKRANAFFNASPVMTADFVQMGADGRRSEGKLYVQRAGRVRFEYAEPATLEVVSDGVQVMVRDRKMKTQDLYFINQTPLKFLMKEKIDLETDVKVLDVSSDDSGVIVSVEDKATFGGTSYLKLIFDPKTFKLKQWQITDPQGNQTLLSLFNIDQKRTPDPALFKIEQAAKAEKADKPEEKTEKTE</sequence>